<sequence length="65" mass="7626">MLIRFALLLSILLIASSAALYLVTGDRRYPRFVWQVVRFMVYVLMVFGALYLLERYGLVAWRVLV</sequence>
<keyword evidence="1" id="KW-0812">Transmembrane</keyword>
<dbReference type="AlphaFoldDB" id="A0A1J5TGL3"/>
<protein>
    <submittedName>
        <fullName evidence="2">Uncharacterized protein</fullName>
    </submittedName>
</protein>
<proteinExistence type="predicted"/>
<keyword evidence="1" id="KW-1133">Transmembrane helix</keyword>
<keyword evidence="1" id="KW-0472">Membrane</keyword>
<feature type="transmembrane region" description="Helical" evidence="1">
    <location>
        <begin position="32"/>
        <end position="53"/>
    </location>
</feature>
<gene>
    <name evidence="2" type="ORF">GALL_01630</name>
</gene>
<evidence type="ECO:0000256" key="1">
    <source>
        <dbReference type="SAM" id="Phobius"/>
    </source>
</evidence>
<dbReference type="EMBL" id="MLJW01000001">
    <property type="protein sequence ID" value="OIR19283.1"/>
    <property type="molecule type" value="Genomic_DNA"/>
</dbReference>
<name>A0A1J5TGL3_9ZZZZ</name>
<organism evidence="2">
    <name type="scientific">mine drainage metagenome</name>
    <dbReference type="NCBI Taxonomy" id="410659"/>
    <lineage>
        <taxon>unclassified sequences</taxon>
        <taxon>metagenomes</taxon>
        <taxon>ecological metagenomes</taxon>
    </lineage>
</organism>
<accession>A0A1J5TGL3</accession>
<evidence type="ECO:0000313" key="2">
    <source>
        <dbReference type="EMBL" id="OIR19283.1"/>
    </source>
</evidence>
<comment type="caution">
    <text evidence="2">The sequence shown here is derived from an EMBL/GenBank/DDBJ whole genome shotgun (WGS) entry which is preliminary data.</text>
</comment>
<reference evidence="2" key="1">
    <citation type="submission" date="2016-10" db="EMBL/GenBank/DDBJ databases">
        <title>Sequence of Gallionella enrichment culture.</title>
        <authorList>
            <person name="Poehlein A."/>
            <person name="Muehling M."/>
            <person name="Daniel R."/>
        </authorList>
    </citation>
    <scope>NUCLEOTIDE SEQUENCE</scope>
</reference>